<name>A0ACB7WRT9_DIOAL</name>
<evidence type="ECO:0000313" key="2">
    <source>
        <dbReference type="Proteomes" id="UP000827976"/>
    </source>
</evidence>
<proteinExistence type="predicted"/>
<accession>A0ACB7WRT9</accession>
<protein>
    <submittedName>
        <fullName evidence="1">UDP-glucuronosyl/UDP-glucosyltransferase protein</fullName>
    </submittedName>
</protein>
<keyword evidence="2" id="KW-1185">Reference proteome</keyword>
<organism evidence="1 2">
    <name type="scientific">Dioscorea alata</name>
    <name type="common">Purple yam</name>
    <dbReference type="NCBI Taxonomy" id="55571"/>
    <lineage>
        <taxon>Eukaryota</taxon>
        <taxon>Viridiplantae</taxon>
        <taxon>Streptophyta</taxon>
        <taxon>Embryophyta</taxon>
        <taxon>Tracheophyta</taxon>
        <taxon>Spermatophyta</taxon>
        <taxon>Magnoliopsida</taxon>
        <taxon>Liliopsida</taxon>
        <taxon>Dioscoreales</taxon>
        <taxon>Dioscoreaceae</taxon>
        <taxon>Dioscorea</taxon>
    </lineage>
</organism>
<reference evidence="2" key="1">
    <citation type="journal article" date="2022" name="Nat. Commun.">
        <title>Chromosome evolution and the genetic basis of agronomically important traits in greater yam.</title>
        <authorList>
            <person name="Bredeson J.V."/>
            <person name="Lyons J.B."/>
            <person name="Oniyinde I.O."/>
            <person name="Okereke N.R."/>
            <person name="Kolade O."/>
            <person name="Nnabue I."/>
            <person name="Nwadili C.O."/>
            <person name="Hribova E."/>
            <person name="Parker M."/>
            <person name="Nwogha J."/>
            <person name="Shu S."/>
            <person name="Carlson J."/>
            <person name="Kariba R."/>
            <person name="Muthemba S."/>
            <person name="Knop K."/>
            <person name="Barton G.J."/>
            <person name="Sherwood A.V."/>
            <person name="Lopez-Montes A."/>
            <person name="Asiedu R."/>
            <person name="Jamnadass R."/>
            <person name="Muchugi A."/>
            <person name="Goodstein D."/>
            <person name="Egesi C.N."/>
            <person name="Featherston J."/>
            <person name="Asfaw A."/>
            <person name="Simpson G.G."/>
            <person name="Dolezel J."/>
            <person name="Hendre P.S."/>
            <person name="Van Deynze A."/>
            <person name="Kumar P.L."/>
            <person name="Obidiegwu J.E."/>
            <person name="Bhattacharjee R."/>
            <person name="Rokhsar D.S."/>
        </authorList>
    </citation>
    <scope>NUCLEOTIDE SEQUENCE [LARGE SCALE GENOMIC DNA]</scope>
    <source>
        <strain evidence="2">cv. TDa95/00328</strain>
    </source>
</reference>
<comment type="caution">
    <text evidence="1">The sequence shown here is derived from an EMBL/GenBank/DDBJ whole genome shotgun (WGS) entry which is preliminary data.</text>
</comment>
<dbReference type="Proteomes" id="UP000827976">
    <property type="component" value="Chromosome 2"/>
</dbReference>
<evidence type="ECO:0000313" key="1">
    <source>
        <dbReference type="EMBL" id="KAH7690889.1"/>
    </source>
</evidence>
<sequence>MEFSIPWFPSSFCFHRSQLSSYMCAVDGSDAWSLFLQKHIRLSFSSDALLCHTTEEVEPLGLRILRCNTGLKVYPIGPLNLLPVRQGGKKPEMAYVAWLDTHPAGSVIYVSFGSQSSILASQMKSLATGLEASRKPFIWVIRPPIGFDVNGEMKEEWLPEGFSKRISESGQGLLVERWAPQLEILAHKSTGVFISHCGWNSVLESLSQGVPIIGWPLISAQFYNSKMMEEELGLCLELARGVEDEVDSVEVERVVRLALDGEKGKKMKKAALKCMENMRETMKDDGGVKGSSLFALDEFIKNLFG</sequence>
<dbReference type="EMBL" id="CM037012">
    <property type="protein sequence ID" value="KAH7690889.1"/>
    <property type="molecule type" value="Genomic_DNA"/>
</dbReference>
<gene>
    <name evidence="1" type="ORF">IHE45_02G079300</name>
</gene>